<dbReference type="GO" id="GO:0016829">
    <property type="term" value="F:lyase activity"/>
    <property type="evidence" value="ECO:0007669"/>
    <property type="project" value="UniProtKB-KW"/>
</dbReference>
<feature type="domain" description="Heparinase II/III-like C-terminal" evidence="5">
    <location>
        <begin position="426"/>
        <end position="643"/>
    </location>
</feature>
<evidence type="ECO:0000259" key="6">
    <source>
        <dbReference type="Pfam" id="PF16889"/>
    </source>
</evidence>
<dbReference type="Gene3D" id="2.70.98.70">
    <property type="match status" value="1"/>
</dbReference>
<keyword evidence="8" id="KW-1185">Reference proteome</keyword>
<dbReference type="PANTHER" id="PTHR39210:SF1">
    <property type="entry name" value="HEPARIN-SULFATE LYASE"/>
    <property type="match status" value="1"/>
</dbReference>
<protein>
    <submittedName>
        <fullName evidence="7">Heparinase II/III N-terminus</fullName>
    </submittedName>
</protein>
<accession>A0A1H8W0I3</accession>
<comment type="subcellular location">
    <subcellularLocation>
        <location evidence="1">Periplasm</location>
    </subcellularLocation>
</comment>
<dbReference type="Proteomes" id="UP000198960">
    <property type="component" value="Unassembled WGS sequence"/>
</dbReference>
<proteinExistence type="predicted"/>
<evidence type="ECO:0000313" key="7">
    <source>
        <dbReference type="EMBL" id="SEP21172.1"/>
    </source>
</evidence>
<organism evidence="7 8">
    <name type="scientific">Trujillonella endophytica</name>
    <dbReference type="NCBI Taxonomy" id="673521"/>
    <lineage>
        <taxon>Bacteria</taxon>
        <taxon>Bacillati</taxon>
        <taxon>Actinomycetota</taxon>
        <taxon>Actinomycetes</taxon>
        <taxon>Geodermatophilales</taxon>
        <taxon>Geodermatophilaceae</taxon>
        <taxon>Trujillonella</taxon>
    </lineage>
</organism>
<keyword evidence="4" id="KW-0456">Lyase</keyword>
<sequence>MERRPTARRERLSWYVRRLRSMSVSEVCWRAGHVVEPVITRRSLDGAPEARLLIPSMTWERALRDFRDGVGRPVLLDRSRARQIAARHPDQVAALLRMAEQARAGVVAYFGYPEVRLGVPIDWNHDPLRDFHWPSVDAARIDHRSAAADPKWIWELNRLQHLPLLAEAWLFTGDDRYADSAFVHLDSWLDQNPVGRGIAWRGAFEAGVRAVSVAAALQGLRDHPLLTPARFERVVRMLAASAERCWRHRSRFSSANNHLVGELAGLATVALLFPELAPSSGWARRAISGLVAEASRQILPDGSGAEQAVGYQVFTADLLLLVAALLRARGDEPPASLLAAVDRSADYLAAVVGDADPAPRYGDDDEGFALRLGPEPRPTVRDHLGAVAALTGNPRARRAGTETLAARWFDAIPARSTAPAPAVTSGPSFVAPDGGLVVLRSAGRRITMDVGPLGYLAIAAHGHADALAVTLSLEGHDVIGHPGAASYYGHPEWRSVHRSTRAHPTVTVDGQSQSVPGGPFLWTRHARVRVRSLDVDGGMVDAEHDGYLRLAAPVTHRRWLFAPPADPAVLVVDEISGSGLHEMRTSWPLHPELDAAGIPEGHLVTRGGTGVIRILTAAVHGVTLAQARGDEATHLGWWSDRLERRVPSWVVGGTTRGAAPLIMATLIQRQERGADPAADLAVSVAGDLIAVAWSSGGRRRERVIDRSRQSGRRVQDS</sequence>
<evidence type="ECO:0000256" key="1">
    <source>
        <dbReference type="ARBA" id="ARBA00004418"/>
    </source>
</evidence>
<reference evidence="8" key="1">
    <citation type="submission" date="2016-10" db="EMBL/GenBank/DDBJ databases">
        <authorList>
            <person name="Varghese N."/>
            <person name="Submissions S."/>
        </authorList>
    </citation>
    <scope>NUCLEOTIDE SEQUENCE [LARGE SCALE GENOMIC DNA]</scope>
    <source>
        <strain evidence="8">DSM 45413</strain>
    </source>
</reference>
<gene>
    <name evidence="7" type="ORF">SAMN05660991_03936</name>
</gene>
<dbReference type="GO" id="GO:0042597">
    <property type="term" value="C:periplasmic space"/>
    <property type="evidence" value="ECO:0007669"/>
    <property type="project" value="UniProtKB-SubCell"/>
</dbReference>
<dbReference type="Pfam" id="PF07940">
    <property type="entry name" value="Hepar_II_III_C"/>
    <property type="match status" value="1"/>
</dbReference>
<dbReference type="InterPro" id="IPR008929">
    <property type="entry name" value="Chondroitin_lyas"/>
</dbReference>
<feature type="domain" description="Heparin-sulfate lyase N-terminal" evidence="6">
    <location>
        <begin position="111"/>
        <end position="363"/>
    </location>
</feature>
<evidence type="ECO:0000256" key="3">
    <source>
        <dbReference type="ARBA" id="ARBA00022764"/>
    </source>
</evidence>
<dbReference type="InterPro" id="IPR012480">
    <property type="entry name" value="Hepar_II_III_C"/>
</dbReference>
<dbReference type="Gene3D" id="1.50.10.100">
    <property type="entry name" value="Chondroitin AC/alginate lyase"/>
    <property type="match status" value="1"/>
</dbReference>
<dbReference type="AlphaFoldDB" id="A0A1H8W0I3"/>
<evidence type="ECO:0000256" key="4">
    <source>
        <dbReference type="ARBA" id="ARBA00023239"/>
    </source>
</evidence>
<dbReference type="Pfam" id="PF16889">
    <property type="entry name" value="Hepar_II_III_N"/>
    <property type="match status" value="1"/>
</dbReference>
<dbReference type="EMBL" id="FOEE01000015">
    <property type="protein sequence ID" value="SEP21172.1"/>
    <property type="molecule type" value="Genomic_DNA"/>
</dbReference>
<evidence type="ECO:0000313" key="8">
    <source>
        <dbReference type="Proteomes" id="UP000198960"/>
    </source>
</evidence>
<dbReference type="InterPro" id="IPR031680">
    <property type="entry name" value="Hepar_II_III_N"/>
</dbReference>
<keyword evidence="3" id="KW-0574">Periplasm</keyword>
<keyword evidence="2" id="KW-0732">Signal</keyword>
<evidence type="ECO:0000259" key="5">
    <source>
        <dbReference type="Pfam" id="PF07940"/>
    </source>
</evidence>
<name>A0A1H8W0I3_9ACTN</name>
<evidence type="ECO:0000256" key="2">
    <source>
        <dbReference type="ARBA" id="ARBA00022729"/>
    </source>
</evidence>
<dbReference type="STRING" id="673521.SAMN05660991_03936"/>
<dbReference type="SUPFAM" id="SSF48230">
    <property type="entry name" value="Chondroitin AC/alginate lyase"/>
    <property type="match status" value="1"/>
</dbReference>
<dbReference type="PANTHER" id="PTHR39210">
    <property type="entry name" value="HEPARIN-SULFATE LYASE"/>
    <property type="match status" value="1"/>
</dbReference>